<dbReference type="AlphaFoldDB" id="A0A0X8HW34"/>
<dbReference type="GO" id="GO:0000324">
    <property type="term" value="C:fungal-type vacuole"/>
    <property type="evidence" value="ECO:0007669"/>
    <property type="project" value="TreeGrafter"/>
</dbReference>
<keyword evidence="3 7" id="KW-0812">Transmembrane</keyword>
<feature type="transmembrane region" description="Helical" evidence="7">
    <location>
        <begin position="185"/>
        <end position="208"/>
    </location>
</feature>
<evidence type="ECO:0000256" key="4">
    <source>
        <dbReference type="ARBA" id="ARBA00022737"/>
    </source>
</evidence>
<keyword evidence="4" id="KW-0677">Repeat</keyword>
<name>A0A0X8HW34_9SACH</name>
<accession>A0A0X8HW34</accession>
<feature type="transmembrane region" description="Helical" evidence="7">
    <location>
        <begin position="39"/>
        <end position="62"/>
    </location>
</feature>
<dbReference type="Gene3D" id="1.20.1280.290">
    <property type="match status" value="1"/>
</dbReference>
<feature type="transmembrane region" description="Helical" evidence="7">
    <location>
        <begin position="82"/>
        <end position="102"/>
    </location>
</feature>
<keyword evidence="5 7" id="KW-1133">Transmembrane helix</keyword>
<dbReference type="SMART" id="SM00679">
    <property type="entry name" value="CTNS"/>
    <property type="match status" value="2"/>
</dbReference>
<keyword evidence="9" id="KW-1185">Reference proteome</keyword>
<evidence type="ECO:0000313" key="9">
    <source>
        <dbReference type="Proteomes" id="UP000243052"/>
    </source>
</evidence>
<evidence type="ECO:0000256" key="2">
    <source>
        <dbReference type="ARBA" id="ARBA00022448"/>
    </source>
</evidence>
<feature type="transmembrane region" description="Helical" evidence="7">
    <location>
        <begin position="123"/>
        <end position="140"/>
    </location>
</feature>
<dbReference type="GeneID" id="28725901"/>
<evidence type="ECO:0000256" key="7">
    <source>
        <dbReference type="SAM" id="Phobius"/>
    </source>
</evidence>
<gene>
    <name evidence="8" type="ORF">AW171_hschr84591</name>
</gene>
<feature type="transmembrane region" description="Helical" evidence="7">
    <location>
        <begin position="228"/>
        <end position="248"/>
    </location>
</feature>
<evidence type="ECO:0000256" key="5">
    <source>
        <dbReference type="ARBA" id="ARBA00022989"/>
    </source>
</evidence>
<reference evidence="8 9" key="1">
    <citation type="submission" date="2016-01" db="EMBL/GenBank/DDBJ databases">
        <title>Genome sequence of the yeast Holleya sinecauda.</title>
        <authorList>
            <person name="Dietrich F.S."/>
        </authorList>
    </citation>
    <scope>NUCLEOTIDE SEQUENCE [LARGE SCALE GENOMIC DNA]</scope>
    <source>
        <strain evidence="8 9">ATCC 58844</strain>
    </source>
</reference>
<keyword evidence="2" id="KW-0813">Transport</keyword>
<dbReference type="RefSeq" id="XP_017989538.1">
    <property type="nucleotide sequence ID" value="XM_018134190.1"/>
</dbReference>
<proteinExistence type="predicted"/>
<evidence type="ECO:0000256" key="3">
    <source>
        <dbReference type="ARBA" id="ARBA00022692"/>
    </source>
</evidence>
<dbReference type="GO" id="GO:0005774">
    <property type="term" value="C:vacuolar membrane"/>
    <property type="evidence" value="ECO:0007669"/>
    <property type="project" value="TreeGrafter"/>
</dbReference>
<evidence type="ECO:0000256" key="6">
    <source>
        <dbReference type="ARBA" id="ARBA00023136"/>
    </source>
</evidence>
<sequence length="249" mass="29030">MDLIDLLGYLYVGCWSVSMYPPLWNNMKLHHTKAVSKDYVILNSVGYCALILSMLIYALLWADPNSEVQEEAVQPTLTVFDFWYGIHSWFLNMMLATQVIWGRHLWGFKPEPTRRMKVVYVRLIYLTFMFAAAITINYLYQNWAYGRNNVNTLLYCNRLYLIKITMSVVKYIAQIKHNFEHKSMKGFPMLSVMLDALGGIFSLVQLVLQLAKAPEFTMAVFIANFGKIGIGMVTLFFNFIYVSQWLLYR</sequence>
<comment type="subcellular location">
    <subcellularLocation>
        <location evidence="1">Endomembrane system</location>
        <topology evidence="1">Multi-pass membrane protein</topology>
    </subcellularLocation>
</comment>
<dbReference type="GO" id="GO:0012505">
    <property type="term" value="C:endomembrane system"/>
    <property type="evidence" value="ECO:0007669"/>
    <property type="project" value="UniProtKB-SubCell"/>
</dbReference>
<feature type="transmembrane region" description="Helical" evidence="7">
    <location>
        <begin position="6"/>
        <end position="27"/>
    </location>
</feature>
<dbReference type="GO" id="GO:0015184">
    <property type="term" value="F:L-cystine transmembrane transporter activity"/>
    <property type="evidence" value="ECO:0007669"/>
    <property type="project" value="TreeGrafter"/>
</dbReference>
<dbReference type="Proteomes" id="UP000243052">
    <property type="component" value="Chromosome viii"/>
</dbReference>
<dbReference type="OrthoDB" id="75720at2759"/>
<dbReference type="PANTHER" id="PTHR13131">
    <property type="entry name" value="CYSTINOSIN"/>
    <property type="match status" value="1"/>
</dbReference>
<dbReference type="PANTHER" id="PTHR13131:SF5">
    <property type="entry name" value="CYSTINOSIN"/>
    <property type="match status" value="1"/>
</dbReference>
<organism evidence="8 9">
    <name type="scientific">Eremothecium sinecaudum</name>
    <dbReference type="NCBI Taxonomy" id="45286"/>
    <lineage>
        <taxon>Eukaryota</taxon>
        <taxon>Fungi</taxon>
        <taxon>Dikarya</taxon>
        <taxon>Ascomycota</taxon>
        <taxon>Saccharomycotina</taxon>
        <taxon>Saccharomycetes</taxon>
        <taxon>Saccharomycetales</taxon>
        <taxon>Saccharomycetaceae</taxon>
        <taxon>Eremothecium</taxon>
    </lineage>
</organism>
<dbReference type="STRING" id="45286.A0A0X8HW34"/>
<evidence type="ECO:0000256" key="1">
    <source>
        <dbReference type="ARBA" id="ARBA00004127"/>
    </source>
</evidence>
<evidence type="ECO:0000313" key="8">
    <source>
        <dbReference type="EMBL" id="AMD22542.1"/>
    </source>
</evidence>
<dbReference type="InterPro" id="IPR006603">
    <property type="entry name" value="PQ-loop_rpt"/>
</dbReference>
<keyword evidence="6 7" id="KW-0472">Membrane</keyword>
<dbReference type="Pfam" id="PF04193">
    <property type="entry name" value="PQ-loop"/>
    <property type="match status" value="2"/>
</dbReference>
<protein>
    <submittedName>
        <fullName evidence="8">HHL228Cp</fullName>
    </submittedName>
</protein>
<dbReference type="InterPro" id="IPR005282">
    <property type="entry name" value="LC_transporter"/>
</dbReference>
<dbReference type="EMBL" id="CP014248">
    <property type="protein sequence ID" value="AMD22542.1"/>
    <property type="molecule type" value="Genomic_DNA"/>
</dbReference>